<evidence type="ECO:0000313" key="4">
    <source>
        <dbReference type="EMBL" id="AGO85644.1"/>
    </source>
</evidence>
<keyword evidence="5" id="KW-1185">Reference proteome</keyword>
<dbReference type="InterPro" id="IPR043841">
    <property type="entry name" value="DUF5867"/>
</dbReference>
<feature type="domain" description="DHFR" evidence="2">
    <location>
        <begin position="24"/>
        <end position="142"/>
    </location>
</feature>
<evidence type="ECO:0000256" key="1">
    <source>
        <dbReference type="SAM" id="MobiDB-lite"/>
    </source>
</evidence>
<dbReference type="Proteomes" id="UP000204584">
    <property type="component" value="Segment"/>
</dbReference>
<dbReference type="InterPro" id="IPR024072">
    <property type="entry name" value="DHFR-like_dom_sf"/>
</dbReference>
<protein>
    <submittedName>
        <fullName evidence="4">Dihydrofolate reductase incomplete domain containing protein</fullName>
    </submittedName>
</protein>
<feature type="compositionally biased region" description="Acidic residues" evidence="1">
    <location>
        <begin position="307"/>
        <end position="322"/>
    </location>
</feature>
<dbReference type="GO" id="GO:0004146">
    <property type="term" value="F:dihydrofolate reductase activity"/>
    <property type="evidence" value="ECO:0007669"/>
    <property type="project" value="InterPro"/>
</dbReference>
<dbReference type="GO" id="GO:0046654">
    <property type="term" value="P:tetrahydrofolate biosynthetic process"/>
    <property type="evidence" value="ECO:0007669"/>
    <property type="project" value="InterPro"/>
</dbReference>
<feature type="domain" description="DUF5867" evidence="3">
    <location>
        <begin position="799"/>
        <end position="918"/>
    </location>
</feature>
<evidence type="ECO:0000259" key="2">
    <source>
        <dbReference type="Pfam" id="PF00186"/>
    </source>
</evidence>
<evidence type="ECO:0000313" key="5">
    <source>
        <dbReference type="Proteomes" id="UP000204584"/>
    </source>
</evidence>
<name>S4VY84_9VIRU</name>
<feature type="region of interest" description="Disordered" evidence="1">
    <location>
        <begin position="245"/>
        <end position="344"/>
    </location>
</feature>
<evidence type="ECO:0000259" key="3">
    <source>
        <dbReference type="Pfam" id="PF19185"/>
    </source>
</evidence>
<dbReference type="EMBL" id="KC977571">
    <property type="protein sequence ID" value="AGO85644.1"/>
    <property type="molecule type" value="Genomic_DNA"/>
</dbReference>
<feature type="compositionally biased region" description="Acidic residues" evidence="1">
    <location>
        <begin position="272"/>
        <end position="285"/>
    </location>
</feature>
<gene>
    <name evidence="4" type="ORF">psal_cds_1284</name>
</gene>
<dbReference type="Pfam" id="PF00186">
    <property type="entry name" value="DHFR_1"/>
    <property type="match status" value="1"/>
</dbReference>
<feature type="region of interest" description="Disordered" evidence="1">
    <location>
        <begin position="618"/>
        <end position="641"/>
    </location>
</feature>
<dbReference type="SUPFAM" id="SSF53597">
    <property type="entry name" value="Dihydrofolate reductase-like"/>
    <property type="match status" value="1"/>
</dbReference>
<dbReference type="Pfam" id="PF19185">
    <property type="entry name" value="DUF5867"/>
    <property type="match status" value="1"/>
</dbReference>
<dbReference type="RefSeq" id="YP_008438723.1">
    <property type="nucleotide sequence ID" value="NC_022098.1"/>
</dbReference>
<dbReference type="Gene3D" id="3.40.430.10">
    <property type="entry name" value="Dihydrofolate Reductase, subunit A"/>
    <property type="match status" value="1"/>
</dbReference>
<feature type="compositionally biased region" description="Basic residues" evidence="1">
    <location>
        <begin position="334"/>
        <end position="344"/>
    </location>
</feature>
<dbReference type="KEGG" id="vg:16607431"/>
<feature type="compositionally biased region" description="Basic and acidic residues" evidence="1">
    <location>
        <begin position="628"/>
        <end position="641"/>
    </location>
</feature>
<accession>S4VY84</accession>
<reference evidence="4 5" key="1">
    <citation type="journal article" date="2013" name="Science">
        <title>Pandoraviruses: amoeba viruses with genomes up to 2.5 Mb reaching that of parasitic eukaryotes.</title>
        <authorList>
            <person name="Philippe N."/>
            <person name="Legendre M."/>
            <person name="Doutre G."/>
            <person name="Coute Y."/>
            <person name="Poirot O."/>
            <person name="Lescot M."/>
            <person name="Arslan D."/>
            <person name="Seltzer V."/>
            <person name="Bertaux L."/>
            <person name="Bruley C."/>
            <person name="Garin J."/>
            <person name="Claverie J.M."/>
            <person name="Abergel C."/>
        </authorList>
    </citation>
    <scope>NUCLEOTIDE SEQUENCE [LARGE SCALE GENOMIC DNA]</scope>
</reference>
<organism evidence="4 5">
    <name type="scientific">Pandoravirus salinus</name>
    <dbReference type="NCBI Taxonomy" id="1349410"/>
    <lineage>
        <taxon>Viruses</taxon>
        <taxon>Pandoravirus</taxon>
    </lineage>
</organism>
<dbReference type="InterPro" id="IPR001796">
    <property type="entry name" value="DHFR_dom"/>
</dbReference>
<dbReference type="GeneID" id="16607431"/>
<proteinExistence type="predicted"/>
<sequence>MENVQTTTGENGDDGAGHRAPPAVHIVVCTDSDDVIAIDGVLPWAFRAAGQRAAIDALVKDAPIVIGARSTSVFGGAPPGARTIVLSRSGALPIGAWARAYVVQSPEAALAMCAGESVLYVLGGVSTFAAFMPYAAVVHRVVVTRRGGWLRHQGTDVVSFPWLGRAGARITSCGPLVPGRGGCSHQVRSDTLAPVDRVPSPSPPVDSFVDDLDLEQAKMISFYEHALRTTALVGSSSDRHAAATLGVTESIPDTPVAAGPLGGHDTAMMGDVDGDDVDDDEETDGVVENWYPSDSDSDGMVATTDDASTDDGEEDADSDDGWSDSHDSPVLSARRARARTDRKRPPHGCMITLLGRCAIALAAAVVNRLGQDDLLSLWRASAATRGVLVDVLTAGPTSPCGDIVDIVAGGLGQDPPQSTATRVCPQDEAPSKRTGAAWLWLDVLPRLRRKCALAEHTLSCPHAASPSSALVDYAPGTIERVMLWAAATRCGAAINACLALADSMAAAAAAYNRSDGFTKRAASVGPVSAWLASAMGADDGAAADLATTDVWLPAIALARSAGRLGSPLLLAVAQHIAATNLATGRGFANGGRRLDDPPDPSARASLASARLVSALVEGLGQTRGPSDPPRRIDADAGDDTRDDNAQAVRLVEHISEDGTVDSIVRDVCAARGSTTANAVLVATCRRLCRMAARDASPVARAAGTLLARILAVASSVDHADGWHPQSCTMRLWSIIAPTMAVANTESFWTALNAAGPSTSLPGGDPKHQGSNATEPASVSPPLTDRDDGMAASFGVGGITPVNLGDEDAHHARAHAATDNTLGLTGLFEHEIDLCVAVAVHLPPWDLISLATASRATFKSVWAAVCRASLDAADGRLAGTACGASVYIGSGSSVLMRPAPDVGFTHALGALMLTCHRMPRMEMMADDAEALISPALRADDARERLDALERDPNLPKMLADTVACAARLGCGAVIVRCLEVARRMGEVVRHSGRARAQNRGFGSWLDRQMGAARRTTPEVTAGGACLPVAALAHAAGRERSLALLSIACCQVSMAPAAATIATTFWGAGGRRVVLADSNTESAASHTDRLAVVIVACLAGMWDRRLDVAEQRRAVDIEADEAFLHGMEPTVDFLVTSNSAEAGASTPVTQEPDRVLRVLRQFGASYHAPRGTRTESLCLTARFLVAPPGQLVAPDSMRAYIANLLVRAAACANRPTT</sequence>
<feature type="region of interest" description="Disordered" evidence="1">
    <location>
        <begin position="758"/>
        <end position="784"/>
    </location>
</feature>